<dbReference type="Pfam" id="PF00665">
    <property type="entry name" value="rve"/>
    <property type="match status" value="1"/>
</dbReference>
<dbReference type="PROSITE" id="PS50994">
    <property type="entry name" value="INTEGRASE"/>
    <property type="match status" value="1"/>
</dbReference>
<dbReference type="SUPFAM" id="SSF53098">
    <property type="entry name" value="Ribonuclease H-like"/>
    <property type="match status" value="1"/>
</dbReference>
<reference evidence="2 3" key="1">
    <citation type="submission" date="2024-08" db="EMBL/GenBank/DDBJ databases">
        <authorList>
            <person name="Wei W."/>
        </authorList>
    </citation>
    <scope>NUCLEOTIDE SEQUENCE [LARGE SCALE GENOMIC DNA]</scope>
    <source>
        <strain evidence="2 3">XU2</strain>
    </source>
</reference>
<evidence type="ECO:0000313" key="2">
    <source>
        <dbReference type="EMBL" id="MFA1773831.1"/>
    </source>
</evidence>
<proteinExistence type="predicted"/>
<dbReference type="Proteomes" id="UP001570846">
    <property type="component" value="Unassembled WGS sequence"/>
</dbReference>
<keyword evidence="3" id="KW-1185">Reference proteome</keyword>
<feature type="domain" description="Integrase catalytic" evidence="1">
    <location>
        <begin position="106"/>
        <end position="268"/>
    </location>
</feature>
<name>A0ABV4RMN7_9BACT</name>
<gene>
    <name evidence="2" type="ORF">ACD591_21230</name>
</gene>
<evidence type="ECO:0000313" key="3">
    <source>
        <dbReference type="Proteomes" id="UP001570846"/>
    </source>
</evidence>
<protein>
    <submittedName>
        <fullName evidence="2">IS3 family transposase</fullName>
    </submittedName>
</protein>
<dbReference type="NCBIfam" id="NF033516">
    <property type="entry name" value="transpos_IS3"/>
    <property type="match status" value="1"/>
</dbReference>
<dbReference type="InterPro" id="IPR048020">
    <property type="entry name" value="Transpos_IS3"/>
</dbReference>
<sequence length="273" mass="31119">MARSLGYSRQYLYKLRKQACEEKLVKQQVKALVDGQRKLLPRLGTRKLYFRLRPALAGMGIKLGRGRLFAWMREFGLLLRPGRRYVQTTNSKHFLRKYPNLVRGLQPTAPEQVWVSDITYLGTRQGSCYLSLVTDAFSRKIVGYAVAANMEAVSMGKALEMALGQRETAAQTIHHSDRGLQYCSRHYVGLATGNGMRMSMTQGSDPYENALAERMNRTLKEEFGLGRVLADLQQAELLARQAVELYNHHRPHLSLQMRAPEQVHQQQIKIPVC</sequence>
<evidence type="ECO:0000259" key="1">
    <source>
        <dbReference type="PROSITE" id="PS50994"/>
    </source>
</evidence>
<dbReference type="PANTHER" id="PTHR46889:SF5">
    <property type="entry name" value="INTEGRASE PROTEIN"/>
    <property type="match status" value="1"/>
</dbReference>
<accession>A0ABV4RMN7</accession>
<dbReference type="InterPro" id="IPR001584">
    <property type="entry name" value="Integrase_cat-core"/>
</dbReference>
<dbReference type="InterPro" id="IPR036397">
    <property type="entry name" value="RNaseH_sf"/>
</dbReference>
<dbReference type="EMBL" id="JBGOGF010000027">
    <property type="protein sequence ID" value="MFA1773831.1"/>
    <property type="molecule type" value="Genomic_DNA"/>
</dbReference>
<organism evidence="2 3">
    <name type="scientific">Rufibacter glacialis</name>
    <dbReference type="NCBI Taxonomy" id="1259555"/>
    <lineage>
        <taxon>Bacteria</taxon>
        <taxon>Pseudomonadati</taxon>
        <taxon>Bacteroidota</taxon>
        <taxon>Cytophagia</taxon>
        <taxon>Cytophagales</taxon>
        <taxon>Hymenobacteraceae</taxon>
        <taxon>Rufibacter</taxon>
    </lineage>
</organism>
<dbReference type="InterPro" id="IPR050900">
    <property type="entry name" value="Transposase_IS3/IS150/IS904"/>
</dbReference>
<dbReference type="PANTHER" id="PTHR46889">
    <property type="entry name" value="TRANSPOSASE INSF FOR INSERTION SEQUENCE IS3B-RELATED"/>
    <property type="match status" value="1"/>
</dbReference>
<dbReference type="RefSeq" id="WP_372428480.1">
    <property type="nucleotide sequence ID" value="NZ_JBGOGF010000027.1"/>
</dbReference>
<dbReference type="InterPro" id="IPR012337">
    <property type="entry name" value="RNaseH-like_sf"/>
</dbReference>
<dbReference type="Gene3D" id="3.30.420.10">
    <property type="entry name" value="Ribonuclease H-like superfamily/Ribonuclease H"/>
    <property type="match status" value="1"/>
</dbReference>
<comment type="caution">
    <text evidence="2">The sequence shown here is derived from an EMBL/GenBank/DDBJ whole genome shotgun (WGS) entry which is preliminary data.</text>
</comment>